<feature type="repeat" description="TPR" evidence="1">
    <location>
        <begin position="104"/>
        <end position="137"/>
    </location>
</feature>
<dbReference type="Pfam" id="PF14559">
    <property type="entry name" value="TPR_19"/>
    <property type="match status" value="1"/>
</dbReference>
<dbReference type="Pfam" id="PF13181">
    <property type="entry name" value="TPR_8"/>
    <property type="match status" value="1"/>
</dbReference>
<keyword evidence="1" id="KW-0802">TPR repeat</keyword>
<dbReference type="STRING" id="28131.BWX40_02250"/>
<name>A0A0S3UJQ8_PREIN</name>
<evidence type="ECO:0000313" key="3">
    <source>
        <dbReference type="EMBL" id="BAU17675.1"/>
    </source>
</evidence>
<dbReference type="AlphaFoldDB" id="A0A0S3UJQ8"/>
<feature type="repeat" description="TPR" evidence="1">
    <location>
        <begin position="206"/>
        <end position="239"/>
    </location>
</feature>
<dbReference type="Pfam" id="PF13432">
    <property type="entry name" value="TPR_16"/>
    <property type="match status" value="1"/>
</dbReference>
<accession>A0A0S3UJQ8</accession>
<evidence type="ECO:0000313" key="4">
    <source>
        <dbReference type="Proteomes" id="UP000217431"/>
    </source>
</evidence>
<dbReference type="EMBL" id="AP014597">
    <property type="protein sequence ID" value="BAU17675.1"/>
    <property type="molecule type" value="Genomic_DNA"/>
</dbReference>
<dbReference type="InterPro" id="IPR011990">
    <property type="entry name" value="TPR-like_helical_dom_sf"/>
</dbReference>
<organism evidence="3 4">
    <name type="scientific">Prevotella intermedia</name>
    <dbReference type="NCBI Taxonomy" id="28131"/>
    <lineage>
        <taxon>Bacteria</taxon>
        <taxon>Pseudomonadati</taxon>
        <taxon>Bacteroidota</taxon>
        <taxon>Bacteroidia</taxon>
        <taxon>Bacteroidales</taxon>
        <taxon>Prevotellaceae</taxon>
        <taxon>Prevotella</taxon>
    </lineage>
</organism>
<reference evidence="3 4" key="1">
    <citation type="journal article" date="2016" name="DNA Res.">
        <title>The complete genome sequencing of Prevotella intermedia strain OMA14 and a subsequent fine-scale, intra-species genomic comparison reveal an unusual amplification of conjugative and mobile transposons and identify a novel Prevotella-lineage-specific repeat.</title>
        <authorList>
            <person name="Naito M."/>
            <person name="Ogura Y."/>
            <person name="Itoh T."/>
            <person name="Shoji M."/>
            <person name="Okamoto M."/>
            <person name="Hayashi T."/>
            <person name="Nakayama K."/>
        </authorList>
    </citation>
    <scope>NUCLEOTIDE SEQUENCE [LARGE SCALE GENOMIC DNA]</scope>
    <source>
        <strain evidence="3 4">OMA14</strain>
    </source>
</reference>
<proteinExistence type="predicted"/>
<feature type="repeat" description="TPR" evidence="1">
    <location>
        <begin position="70"/>
        <end position="103"/>
    </location>
</feature>
<evidence type="ECO:0000256" key="2">
    <source>
        <dbReference type="SAM" id="SignalP"/>
    </source>
</evidence>
<dbReference type="SUPFAM" id="SSF48452">
    <property type="entry name" value="TPR-like"/>
    <property type="match status" value="2"/>
</dbReference>
<gene>
    <name evidence="3" type="ORF">PIOMA14_I_1167</name>
</gene>
<dbReference type="Gene3D" id="1.25.40.10">
    <property type="entry name" value="Tetratricopeptide repeat domain"/>
    <property type="match status" value="4"/>
</dbReference>
<keyword evidence="2" id="KW-0732">Signal</keyword>
<dbReference type="PROSITE" id="PS50005">
    <property type="entry name" value="TPR"/>
    <property type="match status" value="3"/>
</dbReference>
<protein>
    <submittedName>
        <fullName evidence="3">TPR domain protein</fullName>
    </submittedName>
</protein>
<feature type="chain" id="PRO_5006619744" evidence="2">
    <location>
        <begin position="28"/>
        <end position="575"/>
    </location>
</feature>
<dbReference type="PANTHER" id="PTHR12558">
    <property type="entry name" value="CELL DIVISION CYCLE 16,23,27"/>
    <property type="match status" value="1"/>
</dbReference>
<dbReference type="Proteomes" id="UP000217431">
    <property type="component" value="Chromosome I"/>
</dbReference>
<dbReference type="InterPro" id="IPR019734">
    <property type="entry name" value="TPR_rpt"/>
</dbReference>
<evidence type="ECO:0000256" key="1">
    <source>
        <dbReference type="PROSITE-ProRule" id="PRU00339"/>
    </source>
</evidence>
<sequence>MIFSFKQFIVKTTFVAVLVAMGLQAKAQTDSQSTRYNYFFLEAIRQQEMGNFAAAFDLLRHALDINPNAPEVYYEIAGYYIDMQNGKAARYYFEKAAELAPDNPAYLEKLGQFYISQANYEQALAAYERLYANNKTREDVLQILYQLYGSQNNYKKMIEVIERMEMLLGSSEQLSLTKMQIFEQMGDKRKAQAELMRLVQKNPLDLNYRIMLGNWFFQNDKKKEAFKEYQAVLKEEPNNAAAQLSLLDYYRDAKNEKVVEELTQKLLESKKTEKETKMALLRQVIIDNQQSDAKDSLEVIKLFDRVLSYPQEDADIVMMKAAYLTLKNAPVDSVNKVYEQAIAIEPDNSRARIALIQNIWKEEQYDKVISISRPAQEYNPEEMVFYYFEGFAQYMKKENDAALQTFKKGVAQIKPDSDPNIVSDFYAIMGDILHEKGLDKEAFEAYDSCLHWRPENLAALNNYAYYLSLSKNDLKKAEQMSYKTIKKEPANPTFLDTYAWILFLQERYEEANIYIDQAIKNDTTPSGVLFEHAGDIYYHVGKTAEALVSWQQALKLGDKSATLKKKIELQKYIAE</sequence>
<feature type="signal peptide" evidence="2">
    <location>
        <begin position="1"/>
        <end position="27"/>
    </location>
</feature>
<dbReference type="PANTHER" id="PTHR12558:SF13">
    <property type="entry name" value="CELL DIVISION CYCLE PROTEIN 27 HOMOLOG"/>
    <property type="match status" value="1"/>
</dbReference>
<dbReference type="SMART" id="SM00028">
    <property type="entry name" value="TPR"/>
    <property type="match status" value="7"/>
</dbReference>